<reference evidence="2 3" key="1">
    <citation type="journal article" date="2016" name="Nat. Commun.">
        <title>Thousands of microbial genomes shed light on interconnected biogeochemical processes in an aquifer system.</title>
        <authorList>
            <person name="Anantharaman K."/>
            <person name="Brown C.T."/>
            <person name="Hug L.A."/>
            <person name="Sharon I."/>
            <person name="Castelle C.J."/>
            <person name="Probst A.J."/>
            <person name="Thomas B.C."/>
            <person name="Singh A."/>
            <person name="Wilkins M.J."/>
            <person name="Karaoz U."/>
            <person name="Brodie E.L."/>
            <person name="Williams K.H."/>
            <person name="Hubbard S.S."/>
            <person name="Banfield J.F."/>
        </authorList>
    </citation>
    <scope>NUCLEOTIDE SEQUENCE [LARGE SCALE GENOMIC DNA]</scope>
</reference>
<evidence type="ECO:0000313" key="2">
    <source>
        <dbReference type="EMBL" id="OGM09533.1"/>
    </source>
</evidence>
<gene>
    <name evidence="2" type="ORF">A2159_00060</name>
</gene>
<name>A0A1F7X3S6_9BACT</name>
<feature type="transmembrane region" description="Helical" evidence="1">
    <location>
        <begin position="309"/>
        <end position="328"/>
    </location>
</feature>
<evidence type="ECO:0000256" key="1">
    <source>
        <dbReference type="SAM" id="Phobius"/>
    </source>
</evidence>
<feature type="transmembrane region" description="Helical" evidence="1">
    <location>
        <begin position="335"/>
        <end position="352"/>
    </location>
</feature>
<keyword evidence="1" id="KW-0812">Transmembrane</keyword>
<protein>
    <recommendedName>
        <fullName evidence="4">Glycosyltransferase RgtA/B/C/D-like domain-containing protein</fullName>
    </recommendedName>
</protein>
<feature type="transmembrane region" description="Helical" evidence="1">
    <location>
        <begin position="225"/>
        <end position="257"/>
    </location>
</feature>
<evidence type="ECO:0008006" key="4">
    <source>
        <dbReference type="Google" id="ProtNLM"/>
    </source>
</evidence>
<feature type="transmembrane region" description="Helical" evidence="1">
    <location>
        <begin position="364"/>
        <end position="382"/>
    </location>
</feature>
<evidence type="ECO:0000313" key="3">
    <source>
        <dbReference type="Proteomes" id="UP000179219"/>
    </source>
</evidence>
<proteinExistence type="predicted"/>
<dbReference type="EMBL" id="MGFP01000021">
    <property type="protein sequence ID" value="OGM09533.1"/>
    <property type="molecule type" value="Genomic_DNA"/>
</dbReference>
<dbReference type="Proteomes" id="UP000179219">
    <property type="component" value="Unassembled WGS sequence"/>
</dbReference>
<organism evidence="2 3">
    <name type="scientific">Candidatus Woesebacteria bacterium RBG_13_34_9</name>
    <dbReference type="NCBI Taxonomy" id="1802477"/>
    <lineage>
        <taxon>Bacteria</taxon>
        <taxon>Candidatus Woeseibacteriota</taxon>
    </lineage>
</organism>
<feature type="transmembrane region" description="Helical" evidence="1">
    <location>
        <begin position="389"/>
        <end position="410"/>
    </location>
</feature>
<feature type="transmembrane region" description="Helical" evidence="1">
    <location>
        <begin position="196"/>
        <end position="213"/>
    </location>
</feature>
<dbReference type="AlphaFoldDB" id="A0A1F7X3S6"/>
<comment type="caution">
    <text evidence="2">The sequence shown here is derived from an EMBL/GenBank/DDBJ whole genome shotgun (WGS) entry which is preliminary data.</text>
</comment>
<feature type="transmembrane region" description="Helical" evidence="1">
    <location>
        <begin position="264"/>
        <end position="283"/>
    </location>
</feature>
<feature type="transmembrane region" description="Helical" evidence="1">
    <location>
        <begin position="16"/>
        <end position="34"/>
    </location>
</feature>
<feature type="transmembrane region" description="Helical" evidence="1">
    <location>
        <begin position="71"/>
        <end position="89"/>
    </location>
</feature>
<keyword evidence="1" id="KW-1133">Transmembrane helix</keyword>
<accession>A0A1F7X3S6</accession>
<keyword evidence="1" id="KW-0472">Membrane</keyword>
<feature type="transmembrane region" description="Helical" evidence="1">
    <location>
        <begin position="101"/>
        <end position="123"/>
    </location>
</feature>
<feature type="transmembrane region" description="Helical" evidence="1">
    <location>
        <begin position="129"/>
        <end position="151"/>
    </location>
</feature>
<sequence>MISQLFQNLKQKKCDLVVYLLFLLISILLMFKTFKVDNGNMIIASKLWSDFAATIPLIRSFSLGNNFPPQYPLFAGPPIRYHFLFYFIVGMLEKIGLRIDISLNLLSTIGFFLLLLAVYKLAITVFKSRIVATLSVIFFLFNGSLSFLEFFKKNPLSIDIFKKIISNTQFPSFGPYDGKIVSAFWNLNIYTNQRHLALAYAFFIFLLIIFYKANLNPKNLNLLKVLLLAILVGLFPFFHLAVFAMIETLLLISLIVFPKIRKQVIFISLLSIIFIIPQILYMGKSNIEVELFNPGYLVENLNITNFIKYWFLNLGLGVVLPFVGFFLARKNQRKIFIPFISLFIVGNLFKFSPEIAANHKFFNLYIVGANIFAAYTLVTLFQKNIVSKIIVPLCFLFLTLSGIIDFFPIINDSIIKIEDIPNNKVATFIKKATPKDAVFLNSSFLYNPASLAGRKIFIGWPYFAWSAGYDTEKRGRLLREFYSSHDKNYICTFLDSQNISFFTTEDTQNDNNFPEIDLKFFKNNFSAIYSDDKITIFKKEDNCI</sequence>